<accession>A0A9P6RIB3</accession>
<gene>
    <name evidence="11" type="primary">PRM1</name>
    <name evidence="11" type="ORF">BGZ99_004977</name>
</gene>
<evidence type="ECO:0000256" key="4">
    <source>
        <dbReference type="ARBA" id="ARBA00010780"/>
    </source>
</evidence>
<dbReference type="Proteomes" id="UP000738325">
    <property type="component" value="Unassembled WGS sequence"/>
</dbReference>
<evidence type="ECO:0000256" key="6">
    <source>
        <dbReference type="ARBA" id="ARBA00022971"/>
    </source>
</evidence>
<dbReference type="EMBL" id="JAAAIP010000314">
    <property type="protein sequence ID" value="KAG0319646.1"/>
    <property type="molecule type" value="Genomic_DNA"/>
</dbReference>
<dbReference type="GO" id="GO:0032220">
    <property type="term" value="P:plasma membrane fusion involved in cytogamy"/>
    <property type="evidence" value="ECO:0007669"/>
    <property type="project" value="TreeGrafter"/>
</dbReference>
<feature type="transmembrane region" description="Helical" evidence="10">
    <location>
        <begin position="40"/>
        <end position="60"/>
    </location>
</feature>
<feature type="transmembrane region" description="Helical" evidence="10">
    <location>
        <begin position="358"/>
        <end position="386"/>
    </location>
</feature>
<organism evidence="11 12">
    <name type="scientific">Dissophora globulifera</name>
    <dbReference type="NCBI Taxonomy" id="979702"/>
    <lineage>
        <taxon>Eukaryota</taxon>
        <taxon>Fungi</taxon>
        <taxon>Fungi incertae sedis</taxon>
        <taxon>Mucoromycota</taxon>
        <taxon>Mortierellomycotina</taxon>
        <taxon>Mortierellomycetes</taxon>
        <taxon>Mortierellales</taxon>
        <taxon>Mortierellaceae</taxon>
        <taxon>Dissophora</taxon>
    </lineage>
</organism>
<evidence type="ECO:0000256" key="7">
    <source>
        <dbReference type="ARBA" id="ARBA00022989"/>
    </source>
</evidence>
<evidence type="ECO:0000256" key="8">
    <source>
        <dbReference type="ARBA" id="ARBA00023136"/>
    </source>
</evidence>
<reference evidence="11" key="1">
    <citation type="journal article" date="2020" name="Fungal Divers.">
        <title>Resolving the Mortierellaceae phylogeny through synthesis of multi-gene phylogenetics and phylogenomics.</title>
        <authorList>
            <person name="Vandepol N."/>
            <person name="Liber J."/>
            <person name="Desiro A."/>
            <person name="Na H."/>
            <person name="Kennedy M."/>
            <person name="Barry K."/>
            <person name="Grigoriev I.V."/>
            <person name="Miller A.N."/>
            <person name="O'Donnell K."/>
            <person name="Stajich J.E."/>
            <person name="Bonito G."/>
        </authorList>
    </citation>
    <scope>NUCLEOTIDE SEQUENCE</scope>
    <source>
        <strain evidence="11">REB-010B</strain>
    </source>
</reference>
<protein>
    <recommendedName>
        <fullName evidence="10">Plasma membrane fusion protein PRM1</fullName>
    </recommendedName>
</protein>
<dbReference type="AlphaFoldDB" id="A0A9P6RIB3"/>
<dbReference type="GO" id="GO:0012505">
    <property type="term" value="C:endomembrane system"/>
    <property type="evidence" value="ECO:0007669"/>
    <property type="project" value="UniProtKB-SubCell"/>
</dbReference>
<keyword evidence="12" id="KW-1185">Reference proteome</keyword>
<evidence type="ECO:0000256" key="5">
    <source>
        <dbReference type="ARBA" id="ARBA00022692"/>
    </source>
</evidence>
<keyword evidence="7 10" id="KW-1133">Transmembrane helix</keyword>
<evidence type="ECO:0000256" key="1">
    <source>
        <dbReference type="ARBA" id="ARBA00002512"/>
    </source>
</evidence>
<evidence type="ECO:0000256" key="9">
    <source>
        <dbReference type="ARBA" id="ARBA00023180"/>
    </source>
</evidence>
<proteinExistence type="inferred from homology"/>
<comment type="function">
    <text evidence="1 10">Involved in cell fusion during mating by stabilizing the plasma membrane fusion event.</text>
</comment>
<evidence type="ECO:0000256" key="10">
    <source>
        <dbReference type="RuleBase" id="RU366035"/>
    </source>
</evidence>
<feature type="transmembrane region" description="Helical" evidence="10">
    <location>
        <begin position="588"/>
        <end position="611"/>
    </location>
</feature>
<dbReference type="GO" id="GO:0005886">
    <property type="term" value="C:plasma membrane"/>
    <property type="evidence" value="ECO:0007669"/>
    <property type="project" value="UniProtKB-SubCell"/>
</dbReference>
<dbReference type="OrthoDB" id="10248838at2759"/>
<comment type="caution">
    <text evidence="11">The sequence shown here is derived from an EMBL/GenBank/DDBJ whole genome shotgun (WGS) entry which is preliminary data.</text>
</comment>
<evidence type="ECO:0000313" key="11">
    <source>
        <dbReference type="EMBL" id="KAG0319646.1"/>
    </source>
</evidence>
<comment type="similarity">
    <text evidence="4 10">Belongs to the PRM1 family.</text>
</comment>
<keyword evidence="10" id="KW-1003">Cell membrane</keyword>
<comment type="caution">
    <text evidence="10">Lacks conserved residue(s) required for the propagation of feature annotation.</text>
</comment>
<evidence type="ECO:0000256" key="2">
    <source>
        <dbReference type="ARBA" id="ARBA00004127"/>
    </source>
</evidence>
<keyword evidence="8 10" id="KW-0472">Membrane</keyword>
<keyword evidence="9" id="KW-0325">Glycoprotein</keyword>
<dbReference type="PANTHER" id="PTHR31030">
    <property type="entry name" value="PLASMA MEMBRANE FUSION PROTEIN PRM1"/>
    <property type="match status" value="1"/>
</dbReference>
<keyword evidence="6 10" id="KW-0184">Conjugation</keyword>
<dbReference type="PANTHER" id="PTHR31030:SF1">
    <property type="entry name" value="PLASMA MEMBRANE FUSION PROTEIN PRM1"/>
    <property type="match status" value="1"/>
</dbReference>
<feature type="transmembrane region" description="Helical" evidence="10">
    <location>
        <begin position="236"/>
        <end position="261"/>
    </location>
</feature>
<keyword evidence="5 10" id="KW-0812">Transmembrane</keyword>
<name>A0A9P6RIB3_9FUNG</name>
<dbReference type="GO" id="GO:0043332">
    <property type="term" value="C:mating projection tip"/>
    <property type="evidence" value="ECO:0007669"/>
    <property type="project" value="UniProtKB-UniRule"/>
</dbReference>
<sequence length="634" mass="69776">MNEFSTDAATPSADSRRALPFTQFSDTYPSSHFPGLRAKLSQAFTTYTVVFLVISAYRVFRTRDSVETFAVQANQALTSDCDAIEKTVQTLASFPRFAAQGVNRGLVLALDNAISQIGYGLEVILSGILATLELVIGLLTGTWRCFLLNLAQSGIPLLSEVGEGGVQAIDEMDNAFIALLATPVYDLQRIVQETMADPQSGLVLNVPTLSIQKATFCSEAVDLIAVDTLSADFKRWILYATVALLSVAVVATLFNIVWITFRHRRWMTHVGRVMDQLVTMSSIAARLSTLEHGEDGITTGISSSSSTFPQPRNEGIKEMDPKLYAQHICYMTRHPMLYRIVNWCSYRLYPNNEHRRDLYFWFIFYISHPPAVVCLVIGLLGLALVYSQIALIDFTKAHYQPTLKTLVINLSQTIFRLVNDMMATASVAFANETNAGVISLETDLNANVFGVISRAAGEANAALANVQTTLVSGIQSVFGDTPFGKVVLAVLQCLLLNKLVMVETGLTWVQQNAHIALPRVSDDVLMLDPAEMNRLVSEAVYNVVQAPPEMSGPKDDRVYSQSKAMQVKKAIDSIFEGYKEVLRRELPVYYGLIGVWWVVVAMGVAGVGAMLCATSRNSAQRATCRARSRQDCQI</sequence>
<evidence type="ECO:0000256" key="3">
    <source>
        <dbReference type="ARBA" id="ARBA00004196"/>
    </source>
</evidence>
<dbReference type="InterPro" id="IPR026777">
    <property type="entry name" value="PRM1"/>
</dbReference>
<comment type="subcellular location">
    <subcellularLocation>
        <location evidence="3">Cell envelope</location>
    </subcellularLocation>
    <subcellularLocation>
        <location evidence="10">Cell membrane</location>
        <topology evidence="10">Multi-pass membrane protein</topology>
    </subcellularLocation>
    <subcellularLocation>
        <location evidence="2">Endomembrane system</location>
        <topology evidence="2">Multi-pass membrane protein</topology>
    </subcellularLocation>
</comment>
<evidence type="ECO:0000313" key="12">
    <source>
        <dbReference type="Proteomes" id="UP000738325"/>
    </source>
</evidence>